<keyword evidence="2" id="KW-1003">Cell membrane</keyword>
<feature type="compositionally biased region" description="Polar residues" evidence="15">
    <location>
        <begin position="15"/>
        <end position="32"/>
    </location>
</feature>
<keyword evidence="3 14" id="KW-0812">Transmembrane</keyword>
<dbReference type="InterPro" id="IPR017452">
    <property type="entry name" value="GPCR_Rhodpsn_7TM"/>
</dbReference>
<dbReference type="GO" id="GO:0007189">
    <property type="term" value="P:adenylate cyclase-activating G protein-coupled receptor signaling pathway"/>
    <property type="evidence" value="ECO:0007669"/>
    <property type="project" value="TreeGrafter"/>
</dbReference>
<dbReference type="InterPro" id="IPR000276">
    <property type="entry name" value="GPCR_Rhodpsn"/>
</dbReference>
<dbReference type="Gene3D" id="1.20.1070.10">
    <property type="entry name" value="Rhodopsin 7-helix transmembrane proteins"/>
    <property type="match status" value="1"/>
</dbReference>
<dbReference type="PANTHER" id="PTHR11866:SF8">
    <property type="entry name" value="PROSTAGLANDIN E2 RECEPTOR EP2 SUBTYPE"/>
    <property type="match status" value="1"/>
</dbReference>
<evidence type="ECO:0000313" key="19">
    <source>
        <dbReference type="Proteomes" id="UP001333110"/>
    </source>
</evidence>
<comment type="similarity">
    <text evidence="14">Belongs to the G-protein coupled receptor 1 family.</text>
</comment>
<feature type="domain" description="G-protein coupled receptors family 1 profile" evidence="17">
    <location>
        <begin position="416"/>
        <end position="701"/>
    </location>
</feature>
<evidence type="ECO:0000313" key="18">
    <source>
        <dbReference type="EMBL" id="KAK4821875.1"/>
    </source>
</evidence>
<feature type="transmembrane region" description="Helical" evidence="16">
    <location>
        <begin position="585"/>
        <end position="610"/>
    </location>
</feature>
<keyword evidence="6 16" id="KW-0472">Membrane</keyword>
<feature type="transmembrane region" description="Helical" evidence="16">
    <location>
        <begin position="685"/>
        <end position="704"/>
    </location>
</feature>
<evidence type="ECO:0000256" key="12">
    <source>
        <dbReference type="ARBA" id="ARBA00067998"/>
    </source>
</evidence>
<evidence type="ECO:0000256" key="7">
    <source>
        <dbReference type="ARBA" id="ARBA00023157"/>
    </source>
</evidence>
<accession>A0AAN7NTV5</accession>
<feature type="transmembrane region" description="Helical" evidence="16">
    <location>
        <begin position="524"/>
        <end position="545"/>
    </location>
</feature>
<name>A0AAN7NTV5_MYCAM</name>
<evidence type="ECO:0000256" key="14">
    <source>
        <dbReference type="RuleBase" id="RU000688"/>
    </source>
</evidence>
<feature type="region of interest" description="Disordered" evidence="15">
    <location>
        <begin position="141"/>
        <end position="378"/>
    </location>
</feature>
<keyword evidence="19" id="KW-1185">Reference proteome</keyword>
<evidence type="ECO:0000256" key="10">
    <source>
        <dbReference type="ARBA" id="ARBA00023224"/>
    </source>
</evidence>
<evidence type="ECO:0000256" key="11">
    <source>
        <dbReference type="ARBA" id="ARBA00055790"/>
    </source>
</evidence>
<evidence type="ECO:0000256" key="8">
    <source>
        <dbReference type="ARBA" id="ARBA00023170"/>
    </source>
</evidence>
<organism evidence="18 19">
    <name type="scientific">Mycteria americana</name>
    <name type="common">Wood stork</name>
    <dbReference type="NCBI Taxonomy" id="33587"/>
    <lineage>
        <taxon>Eukaryota</taxon>
        <taxon>Metazoa</taxon>
        <taxon>Chordata</taxon>
        <taxon>Craniata</taxon>
        <taxon>Vertebrata</taxon>
        <taxon>Euteleostomi</taxon>
        <taxon>Archelosauria</taxon>
        <taxon>Archosauria</taxon>
        <taxon>Dinosauria</taxon>
        <taxon>Saurischia</taxon>
        <taxon>Theropoda</taxon>
        <taxon>Coelurosauria</taxon>
        <taxon>Aves</taxon>
        <taxon>Neognathae</taxon>
        <taxon>Neoaves</taxon>
        <taxon>Aequornithes</taxon>
        <taxon>Ciconiiformes</taxon>
        <taxon>Ciconiidae</taxon>
        <taxon>Mycteria</taxon>
    </lineage>
</organism>
<feature type="compositionally biased region" description="Low complexity" evidence="15">
    <location>
        <begin position="141"/>
        <end position="156"/>
    </location>
</feature>
<comment type="caution">
    <text evidence="18">The sequence shown here is derived from an EMBL/GenBank/DDBJ whole genome shotgun (WGS) entry which is preliminary data.</text>
</comment>
<feature type="transmembrane region" description="Helical" evidence="16">
    <location>
        <begin position="404"/>
        <end position="425"/>
    </location>
</feature>
<gene>
    <name evidence="18" type="ORF">QYF61_004352</name>
</gene>
<keyword evidence="8 14" id="KW-0675">Receptor</keyword>
<proteinExistence type="inferred from homology"/>
<evidence type="ECO:0000256" key="9">
    <source>
        <dbReference type="ARBA" id="ARBA00023180"/>
    </source>
</evidence>
<dbReference type="PROSITE" id="PS00237">
    <property type="entry name" value="G_PROTEIN_RECEP_F1_1"/>
    <property type="match status" value="1"/>
</dbReference>
<dbReference type="AlphaFoldDB" id="A0AAN7NTV5"/>
<comment type="subcellular location">
    <subcellularLocation>
        <location evidence="1">Cell membrane</location>
        <topology evidence="1">Multi-pass membrane protein</topology>
    </subcellularLocation>
</comment>
<keyword evidence="9" id="KW-0325">Glycoprotein</keyword>
<reference evidence="18 19" key="1">
    <citation type="journal article" date="2023" name="J. Hered.">
        <title>Chromosome-level genome of the wood stork (Mycteria americana) provides insight into avian chromosome evolution.</title>
        <authorList>
            <person name="Flamio R. Jr."/>
            <person name="Ramstad K.M."/>
        </authorList>
    </citation>
    <scope>NUCLEOTIDE SEQUENCE [LARGE SCALE GENOMIC DNA]</scope>
    <source>
        <strain evidence="18">JAX WOST 10</strain>
    </source>
</reference>
<dbReference type="EMBL" id="JAUNZN010000004">
    <property type="protein sequence ID" value="KAK4821875.1"/>
    <property type="molecule type" value="Genomic_DNA"/>
</dbReference>
<feature type="transmembrane region" description="Helical" evidence="16">
    <location>
        <begin position="437"/>
        <end position="462"/>
    </location>
</feature>
<sequence length="746" mass="78794">MRSEPSAPRPRPGASQGSTGLSQAGTASSSQRGAGMKHFCPLPGAAFRPGEEPGGGSRVPVNISEQQHFVETAPVPAILKGTDRMLNGGNEETLLGSRPALTPTMLFLEPLPRVCCAPAPSAALSHAHGVTAILEAGRRVPGQAAAPGPPGTRARALSPQGCQTQPAAAGLPNRHGGRPCAGLPARYRDSRTGTGAGRASGLPNRHRHTRSGTGAGRARGCRPGSGAGRTSGLPEPHRDSQPGTGTRRASPLPQQQPRDSQPGSGTRRASGLPQPQHRGCRPGTGTPRRAAGLAVPRGSQRGSGTRRASPLPQPRPRGCRPCLGAPGPAPALRRQRPARRRGRRAARGARGGLGGGGRGGGARGGRAAPAGRAAAQSCGGGGMNGTGRGLCEPSGALPAGARPLVSALMFSAGLLGNLLALGLLLRCRRGPRARPPSLFHVLVLALVVTDLLGTCSVSPFVLASYHRNRTLTALAQGGHVCLYFGFAMSFFGLATMLVLFAMALDRCLALGRPYFYERFLGPRAGLVALPAIYTFSAAFCSFPLVGFGRYVQYCPGTWCFIQMHLDYLQHDGGREVSELDIAFSLLYATLLLFLILSVLLCNLSVIANLARMHRRGQKTRRLATLEQSRVASGSSRRTFSMAEEIDHLLLLSIMTITFVICSLPFTIRAYMNKFSKEDNHEWDLLALRFLSINSIVDPWVFAILRPPVLRFTRSVLCSQLTPTSQDRRTPSSTKTKLAAPLDPCGQ</sequence>
<feature type="compositionally biased region" description="Polar residues" evidence="15">
    <location>
        <begin position="722"/>
        <end position="735"/>
    </location>
</feature>
<evidence type="ECO:0000256" key="13">
    <source>
        <dbReference type="ARBA" id="ARBA00080542"/>
    </source>
</evidence>
<keyword evidence="10 14" id="KW-0807">Transducer</keyword>
<dbReference type="GO" id="GO:0007204">
    <property type="term" value="P:positive regulation of cytosolic calcium ion concentration"/>
    <property type="evidence" value="ECO:0007669"/>
    <property type="project" value="TreeGrafter"/>
</dbReference>
<dbReference type="GO" id="GO:0005886">
    <property type="term" value="C:plasma membrane"/>
    <property type="evidence" value="ECO:0007669"/>
    <property type="project" value="UniProtKB-SubCell"/>
</dbReference>
<comment type="function">
    <text evidence="11">Receptor for prostaglandin E2 (PGE2). The activity of this receptor is mediated by G(s) proteins that stimulate adenylate cyclase. The subsequent raise in intracellular cAMP is responsible for the relaxing effect of this receptor on smooth muscle.</text>
</comment>
<feature type="region of interest" description="Disordered" evidence="15">
    <location>
        <begin position="722"/>
        <end position="746"/>
    </location>
</feature>
<dbReference type="SUPFAM" id="SSF81321">
    <property type="entry name" value="Family A G protein-coupled receptor-like"/>
    <property type="match status" value="1"/>
</dbReference>
<evidence type="ECO:0000256" key="6">
    <source>
        <dbReference type="ARBA" id="ARBA00023136"/>
    </source>
</evidence>
<evidence type="ECO:0000256" key="15">
    <source>
        <dbReference type="SAM" id="MobiDB-lite"/>
    </source>
</evidence>
<feature type="compositionally biased region" description="Low complexity" evidence="15">
    <location>
        <begin position="319"/>
        <end position="332"/>
    </location>
</feature>
<feature type="compositionally biased region" description="Gly residues" evidence="15">
    <location>
        <begin position="349"/>
        <end position="364"/>
    </location>
</feature>
<dbReference type="Pfam" id="PF00001">
    <property type="entry name" value="7tm_1"/>
    <property type="match status" value="1"/>
</dbReference>
<dbReference type="FunFam" id="1.20.1070.10:FF:000212">
    <property type="entry name" value="Prostaglandin E2 receptor EP2 subtype"/>
    <property type="match status" value="1"/>
</dbReference>
<dbReference type="PRINTS" id="PR00856">
    <property type="entry name" value="PRSTNOIDIPR"/>
</dbReference>
<evidence type="ECO:0000256" key="1">
    <source>
        <dbReference type="ARBA" id="ARBA00004651"/>
    </source>
</evidence>
<dbReference type="PROSITE" id="PS50262">
    <property type="entry name" value="G_PROTEIN_RECEP_F1_2"/>
    <property type="match status" value="1"/>
</dbReference>
<feature type="compositionally biased region" description="Low complexity" evidence="15">
    <location>
        <begin position="365"/>
        <end position="375"/>
    </location>
</feature>
<dbReference type="InterPro" id="IPR008365">
    <property type="entry name" value="Prostanoid_rcpt"/>
</dbReference>
<dbReference type="Proteomes" id="UP001333110">
    <property type="component" value="Unassembled WGS sequence"/>
</dbReference>
<feature type="compositionally biased region" description="Basic residues" evidence="15">
    <location>
        <begin position="333"/>
        <end position="347"/>
    </location>
</feature>
<keyword evidence="7" id="KW-1015">Disulfide bond</keyword>
<evidence type="ECO:0000256" key="16">
    <source>
        <dbReference type="SAM" id="Phobius"/>
    </source>
</evidence>
<evidence type="ECO:0000256" key="4">
    <source>
        <dbReference type="ARBA" id="ARBA00022989"/>
    </source>
</evidence>
<dbReference type="PRINTS" id="PR01788">
    <property type="entry name" value="PROSTANOIDR"/>
</dbReference>
<dbReference type="InterPro" id="IPR000370">
    <property type="entry name" value="Prostglndn_IP_rcpt"/>
</dbReference>
<feature type="transmembrane region" description="Helical" evidence="16">
    <location>
        <begin position="482"/>
        <end position="504"/>
    </location>
</feature>
<feature type="compositionally biased region" description="Polar residues" evidence="15">
    <location>
        <begin position="252"/>
        <end position="264"/>
    </location>
</feature>
<feature type="region of interest" description="Disordered" evidence="15">
    <location>
        <begin position="1"/>
        <end position="60"/>
    </location>
</feature>
<dbReference type="CDD" id="cd15139">
    <property type="entry name" value="7tmA_PGE2_EP2"/>
    <property type="match status" value="1"/>
</dbReference>
<dbReference type="GO" id="GO:0004957">
    <property type="term" value="F:prostaglandin E receptor activity"/>
    <property type="evidence" value="ECO:0007669"/>
    <property type="project" value="TreeGrafter"/>
</dbReference>
<evidence type="ECO:0000259" key="17">
    <source>
        <dbReference type="PROSITE" id="PS50262"/>
    </source>
</evidence>
<keyword evidence="5 14" id="KW-0297">G-protein coupled receptor</keyword>
<protein>
    <recommendedName>
        <fullName evidence="12">Prostaglandin E2 receptor EP2 subtype</fullName>
    </recommendedName>
    <alternativeName>
        <fullName evidence="13">Prostanoid EP2 receptor</fullName>
    </alternativeName>
</protein>
<dbReference type="PANTHER" id="PTHR11866">
    <property type="entry name" value="G-PROTEIN COUPLED RECEPTOR FAMILY 1 MEMBER"/>
    <property type="match status" value="1"/>
</dbReference>
<evidence type="ECO:0000256" key="5">
    <source>
        <dbReference type="ARBA" id="ARBA00023040"/>
    </source>
</evidence>
<feature type="compositionally biased region" description="Gly residues" evidence="15">
    <location>
        <begin position="213"/>
        <end position="229"/>
    </location>
</feature>
<keyword evidence="4 16" id="KW-1133">Transmembrane helix</keyword>
<evidence type="ECO:0000256" key="2">
    <source>
        <dbReference type="ARBA" id="ARBA00022475"/>
    </source>
</evidence>
<dbReference type="GO" id="GO:0006954">
    <property type="term" value="P:inflammatory response"/>
    <property type="evidence" value="ECO:0007669"/>
    <property type="project" value="TreeGrafter"/>
</dbReference>
<evidence type="ECO:0000256" key="3">
    <source>
        <dbReference type="ARBA" id="ARBA00022692"/>
    </source>
</evidence>
<dbReference type="PRINTS" id="PR00237">
    <property type="entry name" value="GPCRRHODOPSN"/>
</dbReference>
<feature type="transmembrane region" description="Helical" evidence="16">
    <location>
        <begin position="645"/>
        <end position="665"/>
    </location>
</feature>
<dbReference type="GO" id="GO:0071380">
    <property type="term" value="P:cellular response to prostaglandin E stimulus"/>
    <property type="evidence" value="ECO:0007669"/>
    <property type="project" value="TreeGrafter"/>
</dbReference>